<comment type="caution">
    <text evidence="1">The sequence shown here is derived from an EMBL/GenBank/DDBJ whole genome shotgun (WGS) entry which is preliminary data.</text>
</comment>
<accession>A0A5D8YSP2</accession>
<evidence type="ECO:0000313" key="2">
    <source>
        <dbReference type="Proteomes" id="UP000323164"/>
    </source>
</evidence>
<name>A0A5D8YSP2_9GAMM</name>
<dbReference type="OrthoDB" id="6058000at2"/>
<dbReference type="InterPro" id="IPR043733">
    <property type="entry name" value="DUF5677"/>
</dbReference>
<dbReference type="Pfam" id="PF18928">
    <property type="entry name" value="DUF5677"/>
    <property type="match status" value="1"/>
</dbReference>
<reference evidence="1 2" key="1">
    <citation type="submission" date="2019-08" db="EMBL/GenBank/DDBJ databases">
        <title>Draft genome sequence of Lysobacter sp. UKS-15.</title>
        <authorList>
            <person name="Im W.-T."/>
        </authorList>
    </citation>
    <scope>NUCLEOTIDE SEQUENCE [LARGE SCALE GENOMIC DNA]</scope>
    <source>
        <strain evidence="1 2">UKS-15</strain>
    </source>
</reference>
<gene>
    <name evidence="1" type="ORF">FW784_13115</name>
</gene>
<dbReference type="AlphaFoldDB" id="A0A5D8YSP2"/>
<sequence length="231" mass="25897">MERIQHVLEEWSKTLPTQVSVADMLSRCPIAHKWRAPYRSAVIRESLAWRVYDLGRQILLLMQSGHVMGARILLRSTLETAALLMYLNQKTEAVVAGSLSYQDFEQLTKNLLAGSKNESTPAAAVNILTVLDKAEGSHAGIVAIHKDLSETAHPNFDGVVFAYSSVDPQTHTTTFVNRASERFGARLEPAVMFVLLAFEYQYSRVWPRSMEALEAWLRANDSQLEKAHAAR</sequence>
<protein>
    <submittedName>
        <fullName evidence="1">Uncharacterized protein</fullName>
    </submittedName>
</protein>
<dbReference type="RefSeq" id="WP_149353774.1">
    <property type="nucleotide sequence ID" value="NZ_VTRV01000205.1"/>
</dbReference>
<evidence type="ECO:0000313" key="1">
    <source>
        <dbReference type="EMBL" id="TZF83344.1"/>
    </source>
</evidence>
<dbReference type="Proteomes" id="UP000323164">
    <property type="component" value="Unassembled WGS sequence"/>
</dbReference>
<proteinExistence type="predicted"/>
<keyword evidence="2" id="KW-1185">Reference proteome</keyword>
<dbReference type="EMBL" id="VTRV01000205">
    <property type="protein sequence ID" value="TZF83344.1"/>
    <property type="molecule type" value="Genomic_DNA"/>
</dbReference>
<organism evidence="1 2">
    <name type="scientific">Cognatilysobacter lacus</name>
    <dbReference type="NCBI Taxonomy" id="1643323"/>
    <lineage>
        <taxon>Bacteria</taxon>
        <taxon>Pseudomonadati</taxon>
        <taxon>Pseudomonadota</taxon>
        <taxon>Gammaproteobacteria</taxon>
        <taxon>Lysobacterales</taxon>
        <taxon>Lysobacteraceae</taxon>
        <taxon>Cognatilysobacter</taxon>
    </lineage>
</organism>